<reference evidence="3 4" key="1">
    <citation type="submission" date="2020-09" db="EMBL/GenBank/DDBJ databases">
        <title>Sinomicrobium weinanense sp. nov., a halophilic bacteria isolated from saline-alkali soil.</title>
        <authorList>
            <person name="Wu P."/>
            <person name="Ren H."/>
            <person name="Mei Y."/>
            <person name="Liang Y."/>
            <person name="Chen Z."/>
        </authorList>
    </citation>
    <scope>NUCLEOTIDE SEQUENCE [LARGE SCALE GENOMIC DNA]</scope>
    <source>
        <strain evidence="3 4">FJxs</strain>
    </source>
</reference>
<dbReference type="RefSeq" id="WP_187966505.1">
    <property type="nucleotide sequence ID" value="NZ_JACVDC010000056.1"/>
</dbReference>
<name>A0A926JTR7_9FLAO</name>
<dbReference type="AlphaFoldDB" id="A0A926JTR7"/>
<evidence type="ECO:0000313" key="4">
    <source>
        <dbReference type="Proteomes" id="UP000653730"/>
    </source>
</evidence>
<keyword evidence="2" id="KW-0812">Transmembrane</keyword>
<gene>
    <name evidence="3" type="ORF">IBL28_15465</name>
</gene>
<dbReference type="EMBL" id="JACVDC010000056">
    <property type="protein sequence ID" value="MBC9797372.1"/>
    <property type="molecule type" value="Genomic_DNA"/>
</dbReference>
<protein>
    <submittedName>
        <fullName evidence="3">Uncharacterized protein</fullName>
    </submittedName>
</protein>
<evidence type="ECO:0000256" key="1">
    <source>
        <dbReference type="SAM" id="MobiDB-lite"/>
    </source>
</evidence>
<keyword evidence="2" id="KW-1133">Transmembrane helix</keyword>
<comment type="caution">
    <text evidence="3">The sequence shown here is derived from an EMBL/GenBank/DDBJ whole genome shotgun (WGS) entry which is preliminary data.</text>
</comment>
<keyword evidence="4" id="KW-1185">Reference proteome</keyword>
<keyword evidence="2" id="KW-0472">Membrane</keyword>
<evidence type="ECO:0000313" key="3">
    <source>
        <dbReference type="EMBL" id="MBC9797372.1"/>
    </source>
</evidence>
<sequence length="91" mass="10441">MSAKNQRILYFILILIGGALVFTEQGKENREDPYLLILGFVLLMFGLYKATTRWVRDNPKENSSNDPGGEEETGNDRWKSNGEDREKDKTT</sequence>
<dbReference type="Proteomes" id="UP000653730">
    <property type="component" value="Unassembled WGS sequence"/>
</dbReference>
<evidence type="ECO:0000256" key="2">
    <source>
        <dbReference type="SAM" id="Phobius"/>
    </source>
</evidence>
<accession>A0A926JTR7</accession>
<proteinExistence type="predicted"/>
<feature type="region of interest" description="Disordered" evidence="1">
    <location>
        <begin position="56"/>
        <end position="91"/>
    </location>
</feature>
<feature type="transmembrane region" description="Helical" evidence="2">
    <location>
        <begin position="33"/>
        <end position="50"/>
    </location>
</feature>
<feature type="compositionally biased region" description="Basic and acidic residues" evidence="1">
    <location>
        <begin position="74"/>
        <end position="91"/>
    </location>
</feature>
<organism evidence="3 4">
    <name type="scientific">Sinomicrobium weinanense</name>
    <dbReference type="NCBI Taxonomy" id="2842200"/>
    <lineage>
        <taxon>Bacteria</taxon>
        <taxon>Pseudomonadati</taxon>
        <taxon>Bacteroidota</taxon>
        <taxon>Flavobacteriia</taxon>
        <taxon>Flavobacteriales</taxon>
        <taxon>Flavobacteriaceae</taxon>
        <taxon>Sinomicrobium</taxon>
    </lineage>
</organism>